<reference evidence="13 14" key="1">
    <citation type="submission" date="2019-06" db="EMBL/GenBank/DDBJ databases">
        <title>Draft genome sequence of the filamentous fungus Phialemoniopsis curvata isolated from diesel fuel.</title>
        <authorList>
            <person name="Varaljay V.A."/>
            <person name="Lyon W.J."/>
            <person name="Crouch A.L."/>
            <person name="Drake C.E."/>
            <person name="Hollomon J.M."/>
            <person name="Nadeau L.J."/>
            <person name="Nunn H.S."/>
            <person name="Stevenson B.S."/>
            <person name="Bojanowski C.L."/>
            <person name="Crookes-Goodson W.J."/>
        </authorList>
    </citation>
    <scope>NUCLEOTIDE SEQUENCE [LARGE SCALE GENOMIC DNA]</scope>
    <source>
        <strain evidence="13 14">D216</strain>
    </source>
</reference>
<dbReference type="Gene3D" id="1.10.1200.10">
    <property type="entry name" value="ACP-like"/>
    <property type="match status" value="1"/>
</dbReference>
<dbReference type="SMART" id="SM00827">
    <property type="entry name" value="PKS_AT"/>
    <property type="match status" value="1"/>
</dbReference>
<dbReference type="GeneID" id="41970067"/>
<dbReference type="InterPro" id="IPR036291">
    <property type="entry name" value="NAD(P)-bd_dom_sf"/>
</dbReference>
<dbReference type="Pfam" id="PF23297">
    <property type="entry name" value="ACP_SdgA_C"/>
    <property type="match status" value="1"/>
</dbReference>
<dbReference type="Pfam" id="PF08242">
    <property type="entry name" value="Methyltransf_12"/>
    <property type="match status" value="1"/>
</dbReference>
<dbReference type="Pfam" id="PF08240">
    <property type="entry name" value="ADH_N"/>
    <property type="match status" value="1"/>
</dbReference>
<dbReference type="InterPro" id="IPR014030">
    <property type="entry name" value="Ketoacyl_synth_N"/>
</dbReference>
<dbReference type="SUPFAM" id="SSF47336">
    <property type="entry name" value="ACP-like"/>
    <property type="match status" value="1"/>
</dbReference>
<dbReference type="Proteomes" id="UP000319257">
    <property type="component" value="Unassembled WGS sequence"/>
</dbReference>
<keyword evidence="3" id="KW-0808">Transferase</keyword>
<dbReference type="PANTHER" id="PTHR43775:SF29">
    <property type="entry name" value="ASPERFURANONE POLYKETIDE SYNTHASE AFOG-RELATED"/>
    <property type="match status" value="1"/>
</dbReference>
<accession>A0A507BGZ2</accession>
<sequence length="2653" mass="289550">MDTTECHSNHRPTTGINPAGDDDIAIVGFSFKLPQDVDDVDTFWDVLQNRKNLMTRWPESRINAESFVSGTRNKFSCHGGHFIGDDPAAFDAPFFSISTKEAAGTFLAGQNRGIESDGLTAPAAKHLTRCRDGHWKRPTVPSRMSLLSAGISVDKLKGSRTAVFSASFTDDWSRMISQDPENVERTAATGTASSLISNRVSWYFDLRGPSVHIDTACSSSLFALDMACQSLRAGESSAALVTGSSLILTPTFTQFLSNLGFLSPDSKCWGFDHRANGYARGEGFIAVLLKPLSAALRDHDMIRAVIRATGSNQDGQTPSLTQPNPRAQEDLIRHVYEKARLSFDKTRYVEAHGTGTPVGDPIEMKAIGRVFRSSRSALEPLYVGSVKSNIGHLEGSSGLAGVIKAIVSLEKGIIPPHALFEKVNPDIDLEFYNTAKPHELTELGVKIPTQAIAWPSDGLRRISVNSFGFGGSNTHVVLDDALHYLQERGVVGNHCTVVAASLVPSVPTLENEADGDEESSGAATPATVNGIASNSTTSNASNNGENGTWECLGNDEQPNGYSDDTLSTHLNGTNGHGTGKSRLLVWSAADEKAIKRVIEGQQAYFKHHVVGDPVKLDRFAYTLAARRSRMLWRTWAIVTDGPIVKEVGLSAAKPVRSTESAGLAFVFTGQGAQYADMGWDLIHQYPVFAATLTRISEIYCRLGSQWRLLDQLRNSETIDRPEYSQPLSTAVQLALIELLRSFKIVPKAVIGHSSGEIAAAYAIGALSLESACKVSYFRGLLAGKLRASSSTAGAMISINLAENDVPAYLDKVGLTDVCVACINSPLNCTLSGADSAIDAVKKQADKDDIFARKLKTGVAYHSPAMLAIADSYRQQMGQLVSAAPGSVIPMISTVTGKGIPPALLATAQYWVDNMVSPVRFGDAVRAVSQQPSTWKTGWFGNITDLVEIGPTAALRRPIADSLATAGPRAKGVRYSCVLHRDRSAVETTLEFVGQLFGHGHSVSIPAVNQVDEGGPFLVDCPEYPFDHSNRYWAESRISRDYRLREAVTGETLGERVSDWNPLEPRWRKFLSTESDPWLADHNISNTIVYPAAGMLVMAMEAALQVAPINRTVVGYSVREASFLSPIVVGETWENRTETIVELRPVQKSFEKSSTWSDVRVYCYRNKEWSQCFSASIQAQYEEDFEQAGMQQEKRLLDEDVLHRYDRAVGACTRPVDSQVFYRNAADHGLRYGDWFQLLESLHWDGKNNAVARIDVTKTQFHTTSMVHPAVLDNVFHMLRASSQAFASTSATNVPVKIIDAWFSATGWQSPHTKALACWGIANAERDAGEDGTIYVLADDGTVLMSIEHMITVAVSRPDKGTTTGRKLLHKAQWKPQLSMLDPQQLEQACFKGGVVKDEMTMLAHHIELTSVMNVVLDRTMKSMTAADHKKVPASLERHMAWITHHINTLEPAARDDLEAPMSDEQLEQRLQHIEAMHPPWRLHTNVVRELKSILLGAKDPLEVVFDSDLADVFYADMFAQICDTRMHTFLEIASHETPGLRILEVGAGTGGFTGHVLTSLLSLEREHGGLRLAEYTYTDISPMFFERARERWKALEGRISFKTLDLERTLESQGFEVGSYDLVVAGSVLHATADLVGTMKNVRTALKPGGRALILEVIAPEDVAVNFSFGLVPGWWLAREEWRKMSPLLNEDQWHDCLQTSGYSGNDLVLKDFEEPRCHICSIIVSTAVEKEEVQADLHYKVLVVVDEASTRQTEMANSVSDYMRARAGADSCSMLSLQQFQACKKGPDDVVLCLASLDSPFLYAMTEGRLKWMQHLMQNAKRLLWVNESSLDDPQSSFYGLAQGFFRSLRLEAADSHIVTLAIETEVATSAASAQHVVRVLAASFLDRSSEELEYVVRHGLLETCRATEDVSGNEALNALLTPQFREGAWSEGPALSLSIKTAGTLDSLCFTEDIEHGLEIAAGEVEIEARAWGLNFRDVLQALGRLEERTFGVDCAGIVTRVGNDCTVDFQVGDRVCMVAPGCMRRYPRSLATSVIKIPGDDVSFAAAAAVLVPGMTAYHALVDIARLKRGETVLIHSAAGSTGQMAIAIAKMQGAVVYATVGSEEKRRFLVDVLGIPEQHIFHSRNTSFAQGIMRVTNGRGVDVVLNSLSGDALQASWACIARRGRFVEIGKADILADSGLSMRHFERNVSFSAVDLREIMIEDPQVTAELLQKVMQLTRDTGATPAPVHCFPASQLEQAFRTLQNGKNIGRIVIEPGAQDIVPKYLLDRRPWEFDGNASYLIAGGSGGIGRAIMKWMAARGARNLIVPSRTGASSKEAVEVIAALELQGVCVVAPRCDVASEAALSGVLDVCARTMPPIRGCIDAALVLQDALFENMTLAQWELAIRAKVDTAWNLHRLLPNNLDFFILLSSLAGQVGQAATSQYSAGCTFQDALARHRVELGQRALSLDIGWMRDIGIVAETAAFQRQRLASEDMQQVDGHELMALLTLCCDPERPSESPEQSQMLVGLRTPADFLAKGQKPPALLERPLFAAFSRIAGGNAIASAGQAADPAVLFRAANGPEEKAQVVINSLVAKLARAMSISPEDVELSKPLSSYGVDSLMAVELRNWIRRDFAAPLAVFDIMGGVPISTVGELVVSRSATLLDVD</sequence>
<proteinExistence type="predicted"/>
<dbReference type="InterPro" id="IPR020807">
    <property type="entry name" value="PKS_DH"/>
</dbReference>
<evidence type="ECO:0000256" key="7">
    <source>
        <dbReference type="ARBA" id="ARBA00023315"/>
    </source>
</evidence>
<dbReference type="EMBL" id="SKBQ01000010">
    <property type="protein sequence ID" value="TPX18763.1"/>
    <property type="molecule type" value="Genomic_DNA"/>
</dbReference>
<comment type="caution">
    <text evidence="13">The sequence shown here is derived from an EMBL/GenBank/DDBJ whole genome shotgun (WGS) entry which is preliminary data.</text>
</comment>
<dbReference type="InterPro" id="IPR018201">
    <property type="entry name" value="Ketoacyl_synth_AS"/>
</dbReference>
<dbReference type="Gene3D" id="3.90.180.10">
    <property type="entry name" value="Medium-chain alcohol dehydrogenases, catalytic domain"/>
    <property type="match status" value="1"/>
</dbReference>
<evidence type="ECO:0000256" key="1">
    <source>
        <dbReference type="ARBA" id="ARBA00022450"/>
    </source>
</evidence>
<dbReference type="Pfam" id="PF16197">
    <property type="entry name" value="KAsynt_C_assoc"/>
    <property type="match status" value="1"/>
</dbReference>
<dbReference type="PROSITE" id="PS52004">
    <property type="entry name" value="KS3_2"/>
    <property type="match status" value="1"/>
</dbReference>
<dbReference type="SMART" id="SM00823">
    <property type="entry name" value="PKS_PP"/>
    <property type="match status" value="1"/>
</dbReference>
<dbReference type="InterPro" id="IPR013968">
    <property type="entry name" value="PKS_KR"/>
</dbReference>
<dbReference type="Pfam" id="PF02801">
    <property type="entry name" value="Ketoacyl-synt_C"/>
    <property type="match status" value="1"/>
</dbReference>
<feature type="active site" description="Proton acceptor; for dehydratase activity" evidence="8">
    <location>
        <position position="1081"/>
    </location>
</feature>
<dbReference type="GO" id="GO:0006633">
    <property type="term" value="P:fatty acid biosynthetic process"/>
    <property type="evidence" value="ECO:0007669"/>
    <property type="project" value="InterPro"/>
</dbReference>
<dbReference type="InterPro" id="IPR020841">
    <property type="entry name" value="PKS_Beta-ketoAc_synthase_dom"/>
</dbReference>
<dbReference type="PROSITE" id="PS00606">
    <property type="entry name" value="KS3_1"/>
    <property type="match status" value="1"/>
</dbReference>
<dbReference type="InterPro" id="IPR050091">
    <property type="entry name" value="PKS_NRPS_Biosynth_Enz"/>
</dbReference>
<dbReference type="PANTHER" id="PTHR43775">
    <property type="entry name" value="FATTY ACID SYNTHASE"/>
    <property type="match status" value="1"/>
</dbReference>
<dbReference type="InterPro" id="IPR049551">
    <property type="entry name" value="PKS_DH_C"/>
</dbReference>
<dbReference type="InterPro" id="IPR020806">
    <property type="entry name" value="PKS_PP-bd"/>
</dbReference>
<dbReference type="InterPro" id="IPR032821">
    <property type="entry name" value="PKS_assoc"/>
</dbReference>
<feature type="domain" description="Carrier" evidence="10">
    <location>
        <begin position="2569"/>
        <end position="2649"/>
    </location>
</feature>
<dbReference type="Gene3D" id="3.30.70.3290">
    <property type="match status" value="1"/>
</dbReference>
<dbReference type="Gene3D" id="3.40.47.10">
    <property type="match status" value="1"/>
</dbReference>
<evidence type="ECO:0000259" key="12">
    <source>
        <dbReference type="PROSITE" id="PS52019"/>
    </source>
</evidence>
<dbReference type="InterPro" id="IPR057326">
    <property type="entry name" value="KR_dom"/>
</dbReference>
<dbReference type="CDD" id="cd02440">
    <property type="entry name" value="AdoMet_MTases"/>
    <property type="match status" value="1"/>
</dbReference>
<keyword evidence="14" id="KW-1185">Reference proteome</keyword>
<dbReference type="Pfam" id="PF13602">
    <property type="entry name" value="ADH_zinc_N_2"/>
    <property type="match status" value="1"/>
</dbReference>
<dbReference type="InterPro" id="IPR013154">
    <property type="entry name" value="ADH-like_N"/>
</dbReference>
<dbReference type="InterPro" id="IPR006162">
    <property type="entry name" value="Ppantetheine_attach_site"/>
</dbReference>
<feature type="domain" description="Ketosynthase family 3 (KS3)" evidence="11">
    <location>
        <begin position="21"/>
        <end position="480"/>
    </location>
</feature>
<feature type="domain" description="PKS/mFAS DH" evidence="12">
    <location>
        <begin position="1049"/>
        <end position="1360"/>
    </location>
</feature>
<evidence type="ECO:0000256" key="2">
    <source>
        <dbReference type="ARBA" id="ARBA00022553"/>
    </source>
</evidence>
<dbReference type="InterPro" id="IPR013217">
    <property type="entry name" value="Methyltransf_12"/>
</dbReference>
<evidence type="ECO:0000256" key="6">
    <source>
        <dbReference type="ARBA" id="ARBA00023268"/>
    </source>
</evidence>
<dbReference type="InterPro" id="IPR009081">
    <property type="entry name" value="PP-bd_ACP"/>
</dbReference>
<feature type="region of interest" description="C-terminal hotdog fold" evidence="8">
    <location>
        <begin position="1212"/>
        <end position="1360"/>
    </location>
</feature>
<dbReference type="SUPFAM" id="SSF55048">
    <property type="entry name" value="Probable ACP-binding domain of malonyl-CoA ACP transacylase"/>
    <property type="match status" value="1"/>
</dbReference>
<evidence type="ECO:0000256" key="9">
    <source>
        <dbReference type="SAM" id="MobiDB-lite"/>
    </source>
</evidence>
<gene>
    <name evidence="13" type="ORF">E0L32_002620</name>
</gene>
<evidence type="ECO:0000256" key="4">
    <source>
        <dbReference type="ARBA" id="ARBA00022857"/>
    </source>
</evidence>
<dbReference type="CDD" id="cd05195">
    <property type="entry name" value="enoyl_red"/>
    <property type="match status" value="1"/>
</dbReference>
<keyword evidence="7" id="KW-0012">Acyltransferase</keyword>
<dbReference type="PROSITE" id="PS52019">
    <property type="entry name" value="PKS_MFAS_DH"/>
    <property type="match status" value="1"/>
</dbReference>
<dbReference type="GO" id="GO:0004312">
    <property type="term" value="F:fatty acid synthase activity"/>
    <property type="evidence" value="ECO:0007669"/>
    <property type="project" value="TreeGrafter"/>
</dbReference>
<dbReference type="GO" id="GO:0016491">
    <property type="term" value="F:oxidoreductase activity"/>
    <property type="evidence" value="ECO:0007669"/>
    <property type="project" value="UniProtKB-KW"/>
</dbReference>
<evidence type="ECO:0000259" key="11">
    <source>
        <dbReference type="PROSITE" id="PS52004"/>
    </source>
</evidence>
<evidence type="ECO:0000259" key="10">
    <source>
        <dbReference type="PROSITE" id="PS50075"/>
    </source>
</evidence>
<evidence type="ECO:0000313" key="13">
    <source>
        <dbReference type="EMBL" id="TPX18763.1"/>
    </source>
</evidence>
<dbReference type="Pfam" id="PF14765">
    <property type="entry name" value="PS-DH"/>
    <property type="match status" value="1"/>
</dbReference>
<protein>
    <submittedName>
        <fullName evidence="13">Uncharacterized protein</fullName>
    </submittedName>
</protein>
<dbReference type="InterPro" id="IPR016039">
    <property type="entry name" value="Thiolase-like"/>
</dbReference>
<dbReference type="Gene3D" id="3.40.50.720">
    <property type="entry name" value="NAD(P)-binding Rossmann-like Domain"/>
    <property type="match status" value="1"/>
</dbReference>
<dbReference type="CDD" id="cd00833">
    <property type="entry name" value="PKS"/>
    <property type="match status" value="1"/>
</dbReference>
<dbReference type="InterPro" id="IPR001227">
    <property type="entry name" value="Ac_transferase_dom_sf"/>
</dbReference>
<dbReference type="SUPFAM" id="SSF50129">
    <property type="entry name" value="GroES-like"/>
    <property type="match status" value="1"/>
</dbReference>
<dbReference type="InterPro" id="IPR049552">
    <property type="entry name" value="PKS_DH_N"/>
</dbReference>
<dbReference type="PROSITE" id="PS00012">
    <property type="entry name" value="PHOSPHOPANTETHEINE"/>
    <property type="match status" value="1"/>
</dbReference>
<evidence type="ECO:0000256" key="3">
    <source>
        <dbReference type="ARBA" id="ARBA00022679"/>
    </source>
</evidence>
<dbReference type="InterPro" id="IPR036736">
    <property type="entry name" value="ACP-like_sf"/>
</dbReference>
<dbReference type="GO" id="GO:0031177">
    <property type="term" value="F:phosphopantetheine binding"/>
    <property type="evidence" value="ECO:0007669"/>
    <property type="project" value="InterPro"/>
</dbReference>
<dbReference type="GO" id="GO:0044550">
    <property type="term" value="P:secondary metabolite biosynthetic process"/>
    <property type="evidence" value="ECO:0007669"/>
    <property type="project" value="TreeGrafter"/>
</dbReference>
<dbReference type="Pfam" id="PF00109">
    <property type="entry name" value="ketoacyl-synt"/>
    <property type="match status" value="2"/>
</dbReference>
<dbReference type="InterPro" id="IPR014043">
    <property type="entry name" value="Acyl_transferase_dom"/>
</dbReference>
<dbReference type="InterPro" id="IPR042104">
    <property type="entry name" value="PKS_dehydratase_sf"/>
</dbReference>
<dbReference type="InterPro" id="IPR049900">
    <property type="entry name" value="PKS_mFAS_DH"/>
</dbReference>
<dbReference type="Gene3D" id="3.40.50.150">
    <property type="entry name" value="Vaccinia Virus protein VP39"/>
    <property type="match status" value="1"/>
</dbReference>
<dbReference type="InParanoid" id="A0A507BGZ2"/>
<dbReference type="InterPro" id="IPR029063">
    <property type="entry name" value="SAM-dependent_MTases_sf"/>
</dbReference>
<dbReference type="GO" id="GO:0004315">
    <property type="term" value="F:3-oxoacyl-[acyl-carrier-protein] synthase activity"/>
    <property type="evidence" value="ECO:0007669"/>
    <property type="project" value="InterPro"/>
</dbReference>
<dbReference type="Gene3D" id="3.10.129.110">
    <property type="entry name" value="Polyketide synthase dehydratase"/>
    <property type="match status" value="1"/>
</dbReference>
<evidence type="ECO:0000313" key="14">
    <source>
        <dbReference type="Proteomes" id="UP000319257"/>
    </source>
</evidence>
<dbReference type="InterPro" id="IPR014031">
    <property type="entry name" value="Ketoacyl_synth_C"/>
</dbReference>
<dbReference type="SUPFAM" id="SSF53901">
    <property type="entry name" value="Thiolase-like"/>
    <property type="match status" value="1"/>
</dbReference>
<dbReference type="SMART" id="SM00829">
    <property type="entry name" value="PKS_ER"/>
    <property type="match status" value="1"/>
</dbReference>
<feature type="region of interest" description="N-terminal hotdog fold" evidence="8">
    <location>
        <begin position="1049"/>
        <end position="1183"/>
    </location>
</feature>
<keyword evidence="1" id="KW-0596">Phosphopantetheine</keyword>
<feature type="compositionally biased region" description="Low complexity" evidence="9">
    <location>
        <begin position="532"/>
        <end position="543"/>
    </location>
</feature>
<dbReference type="Pfam" id="PF21089">
    <property type="entry name" value="PKS_DH_N"/>
    <property type="match status" value="1"/>
</dbReference>
<dbReference type="Pfam" id="PF08659">
    <property type="entry name" value="KR"/>
    <property type="match status" value="1"/>
</dbReference>
<dbReference type="SUPFAM" id="SSF53335">
    <property type="entry name" value="S-adenosyl-L-methionine-dependent methyltransferases"/>
    <property type="match status" value="1"/>
</dbReference>
<feature type="active site" description="Proton donor; for dehydratase activity" evidence="8">
    <location>
        <position position="1272"/>
    </location>
</feature>
<dbReference type="SUPFAM" id="SSF52151">
    <property type="entry name" value="FabD/lysophospholipase-like"/>
    <property type="match status" value="1"/>
</dbReference>
<dbReference type="RefSeq" id="XP_031000474.1">
    <property type="nucleotide sequence ID" value="XM_031136830.1"/>
</dbReference>
<dbReference type="Gene3D" id="3.40.366.10">
    <property type="entry name" value="Malonyl-Coenzyme A Acyl Carrier Protein, domain 2"/>
    <property type="match status" value="1"/>
</dbReference>
<dbReference type="InterPro" id="IPR011032">
    <property type="entry name" value="GroES-like_sf"/>
</dbReference>
<dbReference type="GO" id="GO:1901336">
    <property type="term" value="P:lactone biosynthetic process"/>
    <property type="evidence" value="ECO:0007669"/>
    <property type="project" value="UniProtKB-ARBA"/>
</dbReference>
<dbReference type="SMART" id="SM00826">
    <property type="entry name" value="PKS_DH"/>
    <property type="match status" value="1"/>
</dbReference>
<keyword evidence="2" id="KW-0597">Phosphoprotein</keyword>
<organism evidence="13 14">
    <name type="scientific">Thyridium curvatum</name>
    <dbReference type="NCBI Taxonomy" id="1093900"/>
    <lineage>
        <taxon>Eukaryota</taxon>
        <taxon>Fungi</taxon>
        <taxon>Dikarya</taxon>
        <taxon>Ascomycota</taxon>
        <taxon>Pezizomycotina</taxon>
        <taxon>Sordariomycetes</taxon>
        <taxon>Sordariomycetidae</taxon>
        <taxon>Thyridiales</taxon>
        <taxon>Thyridiaceae</taxon>
        <taxon>Thyridium</taxon>
    </lineage>
</organism>
<feature type="compositionally biased region" description="Polar residues" evidence="9">
    <location>
        <begin position="556"/>
        <end position="567"/>
    </location>
</feature>
<feature type="region of interest" description="Disordered" evidence="9">
    <location>
        <begin position="509"/>
        <end position="574"/>
    </location>
</feature>
<dbReference type="Pfam" id="PF00698">
    <property type="entry name" value="Acyl_transf_1"/>
    <property type="match status" value="1"/>
</dbReference>
<dbReference type="InterPro" id="IPR016035">
    <property type="entry name" value="Acyl_Trfase/lysoPLipase"/>
</dbReference>
<evidence type="ECO:0000256" key="8">
    <source>
        <dbReference type="PROSITE-ProRule" id="PRU01363"/>
    </source>
</evidence>
<keyword evidence="5" id="KW-0560">Oxidoreductase</keyword>
<dbReference type="OrthoDB" id="329835at2759"/>
<name>A0A507BGZ2_9PEZI</name>
<dbReference type="STRING" id="1093900.A0A507BGZ2"/>
<dbReference type="SUPFAM" id="SSF51735">
    <property type="entry name" value="NAD(P)-binding Rossmann-fold domains"/>
    <property type="match status" value="2"/>
</dbReference>
<dbReference type="InterPro" id="IPR016036">
    <property type="entry name" value="Malonyl_transacylase_ACP-bd"/>
</dbReference>
<keyword evidence="6" id="KW-0511">Multifunctional enzyme</keyword>
<keyword evidence="4" id="KW-0521">NADP</keyword>
<dbReference type="PROSITE" id="PS50075">
    <property type="entry name" value="CARRIER"/>
    <property type="match status" value="1"/>
</dbReference>
<dbReference type="InterPro" id="IPR020843">
    <property type="entry name" value="ER"/>
</dbReference>
<dbReference type="SMART" id="SM00825">
    <property type="entry name" value="PKS_KS"/>
    <property type="match status" value="1"/>
</dbReference>
<dbReference type="SMART" id="SM00822">
    <property type="entry name" value="PKS_KR"/>
    <property type="match status" value="1"/>
</dbReference>
<dbReference type="FunFam" id="3.40.50.720:FF:000209">
    <property type="entry name" value="Polyketide synthase Pks12"/>
    <property type="match status" value="1"/>
</dbReference>
<evidence type="ECO:0000256" key="5">
    <source>
        <dbReference type="ARBA" id="ARBA00023002"/>
    </source>
</evidence>